<feature type="region of interest" description="Disordered" evidence="2">
    <location>
        <begin position="3735"/>
        <end position="3794"/>
    </location>
</feature>
<feature type="compositionally biased region" description="Low complexity" evidence="2">
    <location>
        <begin position="5958"/>
        <end position="5969"/>
    </location>
</feature>
<feature type="region of interest" description="Disordered" evidence="2">
    <location>
        <begin position="4086"/>
        <end position="4141"/>
    </location>
</feature>
<dbReference type="GO" id="GO:0006508">
    <property type="term" value="P:proteolysis"/>
    <property type="evidence" value="ECO:0007669"/>
    <property type="project" value="InterPro"/>
</dbReference>
<accession>A0A2A9MPP1</accession>
<feature type="compositionally biased region" description="Polar residues" evidence="2">
    <location>
        <begin position="965"/>
        <end position="985"/>
    </location>
</feature>
<feature type="region of interest" description="Disordered" evidence="2">
    <location>
        <begin position="1040"/>
        <end position="1064"/>
    </location>
</feature>
<feature type="region of interest" description="Disordered" evidence="2">
    <location>
        <begin position="2824"/>
        <end position="2893"/>
    </location>
</feature>
<evidence type="ECO:0000313" key="4">
    <source>
        <dbReference type="EMBL" id="PFH37802.1"/>
    </source>
</evidence>
<dbReference type="GeneID" id="40305207"/>
<feature type="compositionally biased region" description="Basic residues" evidence="2">
    <location>
        <begin position="4412"/>
        <end position="4421"/>
    </location>
</feature>
<evidence type="ECO:0000256" key="2">
    <source>
        <dbReference type="SAM" id="MobiDB-lite"/>
    </source>
</evidence>
<keyword evidence="5" id="KW-1185">Reference proteome</keyword>
<feature type="compositionally biased region" description="Low complexity" evidence="2">
    <location>
        <begin position="2320"/>
        <end position="2336"/>
    </location>
</feature>
<dbReference type="KEGG" id="bbes:BESB_001440"/>
<reference evidence="4 5" key="1">
    <citation type="submission" date="2017-09" db="EMBL/GenBank/DDBJ databases">
        <title>Genome sequencing of Besnoitia besnoiti strain Bb-Ger1.</title>
        <authorList>
            <person name="Schares G."/>
            <person name="Venepally P."/>
            <person name="Lorenzi H.A."/>
        </authorList>
    </citation>
    <scope>NUCLEOTIDE SEQUENCE [LARGE SCALE GENOMIC DNA]</scope>
    <source>
        <strain evidence="4 5">Bb-Ger1</strain>
    </source>
</reference>
<feature type="compositionally biased region" description="Basic and acidic residues" evidence="2">
    <location>
        <begin position="1337"/>
        <end position="1348"/>
    </location>
</feature>
<feature type="compositionally biased region" description="Low complexity" evidence="2">
    <location>
        <begin position="2046"/>
        <end position="2095"/>
    </location>
</feature>
<proteinExistence type="predicted"/>
<feature type="compositionally biased region" description="Acidic residues" evidence="2">
    <location>
        <begin position="5970"/>
        <end position="5985"/>
    </location>
</feature>
<feature type="compositionally biased region" description="Low complexity" evidence="2">
    <location>
        <begin position="1083"/>
        <end position="1092"/>
    </location>
</feature>
<feature type="region of interest" description="Disordered" evidence="2">
    <location>
        <begin position="106"/>
        <end position="128"/>
    </location>
</feature>
<feature type="region of interest" description="Disordered" evidence="2">
    <location>
        <begin position="4009"/>
        <end position="4042"/>
    </location>
</feature>
<feature type="compositionally biased region" description="Low complexity" evidence="2">
    <location>
        <begin position="5059"/>
        <end position="5092"/>
    </location>
</feature>
<feature type="region of interest" description="Disordered" evidence="2">
    <location>
        <begin position="1166"/>
        <end position="1196"/>
    </location>
</feature>
<feature type="region of interest" description="Disordered" evidence="2">
    <location>
        <begin position="3842"/>
        <end position="3866"/>
    </location>
</feature>
<sequence length="6129" mass="638576">MRRVLAAWLQASGDPSPDDRRPRRERDKETGVLLLHCKQFARLACLAGPAASRDVGAEGGREIAAEQNAWPLEEGRRPFAAFDSADELLLLCRAILGAFASSSPCAASASPPSAPSPASSVSSPSEPRRSLLPSQSLFAIAPLDACAGLLLNATRRPSLRSDAAAARAGGKATGGARPRPHAEENAGTSQTGTELPAGEASPLTDANARSMQQRATELLSLACQLQAHVARALEAWVRERRRGAEGRACDTQRAAPDGEGDRGEVQRETLAMCRVDAFVCALAWKLSPCLRQAASGLSPPSSAASPRRLRDCQRVAAATLTHHMEFLLLSLAAPSPSVPVTLSPCENAALSGSASHCSLSSLPPSSVSASPSRRASPSASFRKDVVSFGEELAEFSFAVERAAGEGLQLTLALPQTRPTPHMGGAGSRGTATEAGELAAVSLEDVAEIVVPTVRALLVSARTLFVLHEALQADAPAPPDASPPVLPASAAAASQAFLAASSAVPRTPPMPALCDREEAPRLDARLAQLIKLVVLGSRRAVAARGFLASRALAAMLSVERDAAGRRAAVHAAPCGERRAAKTLTEARTGGSETDGDGTRGTGKRGGRGEAAAAESESAAPFSFFEGGAALKAAFALLRAFARRGIATALAGATRDPPQRQSRDAKAKRQTSIQPVSENVATDAKHPEAAAESDAEEERRDTLQKERKAIQKLGSPWSLLARVLRGAAHACAAALRPLPPRPRQSLDSPRLRAAVAASASPPAVSLWSLSVASALPSFATPPSVASGSLASGFALEGVSSNEAVDASSSRVAVASYSDVADGALPLAEVVFSQFCRELIAEARSRFARAKQVRLFAVFLSEALLPPLRLLLAAPPLSVATQIPSPRAFSSLDRRCPVSATPPARGENGKQVGDADSLTKEFDAAKRRNETPFCALATGGGAECGVKARAAKRETEAESATHNDGEKTTPSNARLLSASTRSVSTNRPAGTDRPLGQEAETMLKRRDSLKWECQFDAERLARVPADEEGFDMLRTPLRSQSPLLMRRRYGESLRRTPRGTSDDDGEEAYESASSLSRLLADSGARSASSPFASASPLLDSCRREPQPRAQRKCSGEAADRKATWSDDAASSLSEFSLESPPSLASSPLSSLSRRASPLSAHASEALPSGVAAAGAPAPHSPASPATSSPRSPPSPLLSAGRFPASSLAANSAYPFSSSPFSLSRGRSVIGMRDTPTKVARRGRALSLLSQQRVSAVASPLSSLSRRLASSDASPPSAAVARPPTAAASLASCAPSSGGCPKPAGAPAEPTHQPVLESRSLALVAAVMKTPQRSRRQRDRRARDPEGDRGESESEGAAPKGESGASDRAYARERAPEERTARGVEGPISTSQLRDLCAKAEPVPAEPEGLEKEIKERAAGHAETHSLSVDSARDSRPPASVPLDSFASSTVAVAAGAPHAGETLAPHLEVFVFALKALQESLLFVKDLAGGAAVAALLLNELYEHCAPPLVQTLCLHLGSHANRRKLEGIAAPWAVGHPQTSGDPSEGADPWSAAGEAACERLLRAAGSSARGGGGEARARSSADDREETEERASCAKGDGRWCVIVEEIRGVIRRGLRANIQARVSQNAGMPPRVSSAETLASLGRESLAKGSCPSIPAASSPSSGSLFSPSVPPSPWAWLAASTAPFVDFFPVPLALHSVLDVCEPPANATTTDAAYEAKGIQRGSLSRLAFVAAWLEETLLLFTAPTPMHAPLHQRLFTPLPSSAPSPSSGLSPCAPSLWVTATSSLLQGLQRLSVAVHIALTPRLKAVGAAESHVASPETAKHSGQAAVRTSAVYLATTQQISTRGATDAAEQDCLFWSLQLCASVYETAAQFHLLLRASWAAAKAKEARLEQAEGEQRRRAALAQLAAAERAAGETETPPEATKQPAPSDVKEATHGRGSRIPDAEEKGNKSSPACASGGSDDAHTRPTRDGDVAVDSESRRQRKKAEAKKRLTQFILSATAGNGTTAFRALQVVRKVLLLASQFLSSFALPGSGVTKPHPSPAGPAAAEPASRAAPTPPLHSLATSSSSHLSSSSFPSSSDPLSFPPCDSSLPADLRQPAGPFAPREVARREQRAGIRFLLAETSLLLSSVLLCGWSVDVRNESDSEGRLRSREAGESGAQVRGGCERGVKDEDDETAFSCALSSPSRALPLSSEALSGSSLSSPASVALPLDREDAANRGLRLAWWRQALGRQAAARRHVRASLASFLSFLRSLPVSLDSCAGHQPREACGSRLAVLLQGDTTATVTGTGSKEETGRLQGLWLAAAPSVAAPSRRALRPSGAALSPSSGAQLPSAPPLSPPWVSLPRPVTNSSAALPPPPLAEALAVVQAVAGCLRRRRGAADRLLAPGDWRRFQCFATLLSGDEAERWQSQAPQTCGETDGRRPSAAGARAESHVGLREASLAASEESKGGDGPSGAMRPLLEFLSQLFWLSEACGAQRTGTSSLLLALALLLPAAQLPASAAAHESLSQASATLQAGGRDGHFAWLAGSSQELREEGRQGGQGSRGEAEVGAAKGEADAEEGGGAGRRAEPAGLARFVERSAASAACLVGVSPTAQFPSPYVSPSADALLALAAVALRLALRTPTGAPASRAATGDGAEASHSGEPQEEAAAHASSATDALAEAGHTRRLGGGAGDVEEEACGEAPNAADVAFASSPSRLLSSPAARGWCALAESLLRRWEEGLLASGARSSRARLALSTSSAMVRFRSAPRGLAASSAGQIEPWASPLAVVFMGKASVAGLRLRACRRLLAGHERRRKTEDVVSDLFASLRRLEGVETAVKPPEQTPDTAFLRETSNTPSTGAATETHAPSSSASSAGARPAASPLEPAGSPSSLASWLDSPPSSAGPAGDLAPLLFTPSLPAAAVSALLEELSRAALDCGVELSPRPAVSRVSGFLAAPRKGVRRAARACSADSPSPTASAGAKRTEGAPEGLWSPAEPDGAGPPCAGLSQGLGLLLSDACVAPLVSALHAALAASSCSMSFRCGKRGGATQAALLCVSREGSCMPLSSLFLTGAQGPPLERTHCLSADRDPPSSASKSPASPLASSHRSSSGCACGGPRPLFFSASPHYAIHPSPAVAAPSLGAPASLAVASGAFGLPSLLQLVSSQLCAADAHDRAGIELYALRALAGALDVCCRWSFCLSLAVRCAAGLVRLVLRHGHPRLDVSDFSSSSSGSSLSFLSYVSPVPPALASEDSLERSQLSLLGADPSRSLLSATLLSTSLSDSRTSSSPSLASSPPRETEAAAPGGRDTRTHGQSTQAKPDRESDFGGGLRVRGEDADAVAASERGAPAHALSLLFRPSSVPLVSGLSLGEHLQLKALLQALLLALKTLFLAAASSGRPQGTRHAIPFESLPFRRSHAGLPAAPGDEGRVFASGLCEMSRLACETSPKLSARSRATALASSPSSRASSDPAPSRRAPRRTERESARQVPARGAGVVSLSRECLGRLATAAEKMRDVKTRWLSSALSLYDRAVLGEALTEALVACGEASPSYAAGETTSPSSNRHGTPQANARAASADQTGWDLAGGERDPLPRAPSRGKAGAAGLFSSASFAASSQGRRDRASGVTTESDKGLAENGNEGVATSEAAALLPLYAPQPSAHLQLHPRFLLDADVLRSFLSRLVASPQEDAGADTLPTDAEVEDETDEEGAEAEKEEEEGEEEGEREEGLDRALRALALTGAWGLGVRSDGSRPSRNPELVHCTAEPRRRDQEEDVSADEKTDLSPQGKPLGASDLHKKARSAGDDVCNSCSVTARRKRLSRTHLDVALWVCRHLTLPSFVSWFFSGQAPSASGVSPLNSPSASPPYSSSGAGASSRRRLPPATRLELLRLGVEIFAELSLLSSSRLVADSRWRTSLGSSSSPSYHVLELLRRILALACAERDAAFARRELPTRETETLHKLHEASEGDEGPQGFRRSLVASLKFLLSLFCLSGAVRLTDALALREAARIFVSSLNEMTEAPVSERRAREDGDEMCDNAQPSVGDERGNGGAQDAQARRLVSRLLRAAITLSCGGQAVSLQLLHRAEERLLLALLSDSPELSSSSPGLEPSSRSPGASLSPGASSVRSQTSMPHGGLKLGGATAQETPDERTNVACAASSSSLAFISILLRRVLPARRAPTRGSVPHSPCGESVSRAAPSATRGAPLRQEWEVGGLVCGSGDAEGKRASDSSFSLGSSVASSLGDVVEACLLPAWPGSVDAFFSSCSLPSPQPVSAALARRTVANGRGASCPPPSPRDAGLLPSCGGGHSGAPSESVLHGSSRPYFSSNSSSFFSGLMPPPWSCAFLSLSPDQSAFVVSRPVPAPLVAAVVAGAETVLATTEATGRHATGDADGTRREGSRAALGGLEARTQELHASGTERPPRRPRHHRGTGKKATAREEAACGEETSHHAAAAAEYDEEKDLWLTYWMREEDCLAFRAAPQTKTVSSVLKVDSCLPCSSASAGASQSRSVALLLQEFQWLQWTLSLTAGQTTQTALLRTSSPSSPSPPSWSPSSSFSSLASPGDGTARRSEMLKQWWRRRRELEDEFAALVQRLHARLGFASLLLRGWPSFSSTVSPPPGGSTCVPLPSSSASPAFSFACEGERKVDALAAALRAGGRVVAAWLVAWAVACDDEEAARLPEAQRDAQASEPAKRSSRAEQARTGVPREACAGDEDASDAETVVLGDEPPSPSRAEKAPVPASPFERLLEAARARGRVWPPVLRPLRRTSAPRALSNKKAALASRSGEDDSEASSGNAQQDKSDACVLVALVQLAYALASLKLRVVCRKEEKQMLLSSLAPSHTTHPDGSLSFPASVSPPRCLPSSRGCGLASAPPAASSVAALSPLPRQVSPADGDRGGGPWGGSDALGASSGSESPPDNAAMEAEFAAPSGGLTCGEGQAAAMQGGGGEMGVSASLTALFRREMLHIEGDTFSFSLDDLADFLRRHLLQPVAVPRSRRERRAKAPTAEYPSGGRGRGRLAAGSRGGCGSEEEEPRGNEEREAVEHTWRVVAFSFLHHVVRPFAKHFFRSSPSARPARPSSPSPEGSSVSSFSGRGSSSRRPSPSPRGRGDSSLRAEPQQLDLPSRGESEKEDAGAALHHSHGGAGGEEERQGAPSRASRWRRGWPRPIGTSPYTRVCEEMGDGRQTPRQPEGLERGDAQSQAADNGHEVTPSFMAFPSGKRLRGRSPYFIKGSPRTAEARRMSLPSLQSVLAQRAGASQMEAEDTAHGGGERGGSDSSEGLACLTAGGAGGLTGEWRDEEPGATAQGDEPNSHDARGQGGDTLNPDAHDSGFDAEYLVGTEPVLLYADQWFSQFPLEALPPLRLQPLCRAGGSPLVTFFLLSELFKRQSLRSAPHTRPPSPPASPETALRSPQHHPLAPPPSVPRAPEADRRASSTPSVRLPASASGLCKTSPVGSFLSSAPLSAERPRGGGGGCKRAAAQRGPPGALLRPRGTFRGDARGQAREAETAQETHAAPSLLARRDEACRRSQQWRAERRAQRCVSLVWDDGERQGADGASRPAATGVEDSRTRGGHDAYTKLAVCVFGLELRPYAKPCCPLARARKARNADGTQPKRRGQSVQERLEISIARDERREVAVNDGPELLRTKYRRADARCLSCGTSAKHLRENAGSGEAGAENEHRRAAQPVEVSAAERRTFTLRLSVPGALLGANKSRVAFSVNPSGDLPRTARICAPFLAAGGDAWTGRIGAPLTEEEWLYALLTADVFLYCGHQGGEQFINRDLIQRAFLLLGPGAHARPLPSLAASPSSSPACCASAASSASASSASVSVVSPSCDPATPPSSVLPAASGSAAASCSSSSLPCPVSPLSPLSPSSCASSPASAPLYMSSIQASALLFGCSSVRLASFSPQSEPWTSAFDFLVGGSPLVLGNLWSITDVEADAVTRSLLWKWTQACSSPIMSRTQRPHGAASGHVGAAGPEEESEENEGDTGDEEAQARQEVSASGLRRRAGLFGVEKRETPREGKSTSARELRRGPKSLDGRLQAGQSRRRGASTVSEAPRDRKRRREGDLAAAREEWRVERHAVETYERAASGAEGCGECPCSSLRLSLTEALTEAKQACRLRLSTGAAAVVFGLPL</sequence>
<feature type="domain" description="Peptidase C50" evidence="3">
    <location>
        <begin position="5704"/>
        <end position="5901"/>
    </location>
</feature>
<feature type="region of interest" description="Disordered" evidence="2">
    <location>
        <begin position="1323"/>
        <end position="1383"/>
    </location>
</feature>
<feature type="compositionally biased region" description="Basic and acidic residues" evidence="2">
    <location>
        <begin position="3069"/>
        <end position="3079"/>
    </location>
</feature>
<feature type="compositionally biased region" description="Basic and acidic residues" evidence="2">
    <location>
        <begin position="3753"/>
        <end position="3771"/>
    </location>
</feature>
<feature type="region of interest" description="Disordered" evidence="2">
    <location>
        <begin position="5541"/>
        <end position="5563"/>
    </location>
</feature>
<feature type="compositionally biased region" description="Low complexity" evidence="2">
    <location>
        <begin position="1166"/>
        <end position="1186"/>
    </location>
</feature>
<keyword evidence="1" id="KW-0945">Host-virus interaction</keyword>
<feature type="region of interest" description="Disordered" evidence="2">
    <location>
        <begin position="3443"/>
        <end position="3482"/>
    </location>
</feature>
<comment type="caution">
    <text evidence="4">The sequence shown here is derived from an EMBL/GenBank/DDBJ whole genome shotgun (WGS) entry which is preliminary data.</text>
</comment>
<feature type="region of interest" description="Disordered" evidence="2">
    <location>
        <begin position="4273"/>
        <end position="4306"/>
    </location>
</feature>
<feature type="region of interest" description="Disordered" evidence="2">
    <location>
        <begin position="4526"/>
        <end position="4557"/>
    </location>
</feature>
<feature type="compositionally biased region" description="Polar residues" evidence="2">
    <location>
        <begin position="5444"/>
        <end position="5453"/>
    </location>
</feature>
<dbReference type="OrthoDB" id="10255632at2759"/>
<feature type="compositionally biased region" description="Basic and acidic residues" evidence="2">
    <location>
        <begin position="6006"/>
        <end position="6031"/>
    </location>
</feature>
<dbReference type="EMBL" id="NWUJ01000001">
    <property type="protein sequence ID" value="PFH37802.1"/>
    <property type="molecule type" value="Genomic_DNA"/>
</dbReference>
<feature type="region of interest" description="Disordered" evidence="2">
    <location>
        <begin position="4168"/>
        <end position="4192"/>
    </location>
</feature>
<feature type="compositionally biased region" description="Low complexity" evidence="2">
    <location>
        <begin position="3270"/>
        <end position="3286"/>
    </location>
</feature>
<feature type="region of interest" description="Disordered" evidence="2">
    <location>
        <begin position="5659"/>
        <end position="5680"/>
    </location>
</feature>
<feature type="region of interest" description="Disordered" evidence="2">
    <location>
        <begin position="2320"/>
        <end position="2342"/>
    </location>
</feature>
<feature type="compositionally biased region" description="Basic and acidic residues" evidence="2">
    <location>
        <begin position="1931"/>
        <end position="1951"/>
    </location>
</feature>
<feature type="compositionally biased region" description="Basic and acidic residues" evidence="2">
    <location>
        <begin position="4425"/>
        <end position="4438"/>
    </location>
</feature>
<feature type="region of interest" description="Disordered" evidence="2">
    <location>
        <begin position="2953"/>
        <end position="2988"/>
    </location>
</feature>
<feature type="region of interest" description="Disordered" evidence="2">
    <location>
        <begin position="3540"/>
        <end position="3630"/>
    </location>
</feature>
<name>A0A2A9MPP1_BESBE</name>
<feature type="region of interest" description="Disordered" evidence="2">
    <location>
        <begin position="1902"/>
        <end position="1991"/>
    </location>
</feature>
<feature type="region of interest" description="Disordered" evidence="2">
    <location>
        <begin position="650"/>
        <end position="703"/>
    </location>
</feature>
<dbReference type="InterPro" id="IPR030397">
    <property type="entry name" value="SEPARIN_core_dom"/>
</dbReference>
<feature type="compositionally biased region" description="Acidic residues" evidence="2">
    <location>
        <begin position="3688"/>
        <end position="3714"/>
    </location>
</feature>
<feature type="compositionally biased region" description="Basic and acidic residues" evidence="2">
    <location>
        <begin position="1574"/>
        <end position="1590"/>
    </location>
</feature>
<feature type="compositionally biased region" description="Low complexity" evidence="2">
    <location>
        <begin position="4541"/>
        <end position="4552"/>
    </location>
</feature>
<feature type="compositionally biased region" description="Basic and acidic residues" evidence="2">
    <location>
        <begin position="4681"/>
        <end position="4690"/>
    </location>
</feature>
<feature type="compositionally biased region" description="Low complexity" evidence="2">
    <location>
        <begin position="1255"/>
        <end position="1293"/>
    </location>
</feature>
<feature type="region of interest" description="Disordered" evidence="2">
    <location>
        <begin position="162"/>
        <end position="204"/>
    </location>
</feature>
<feature type="region of interest" description="Disordered" evidence="2">
    <location>
        <begin position="2537"/>
        <end position="2573"/>
    </location>
</feature>
<feature type="region of interest" description="Disordered" evidence="2">
    <location>
        <begin position="577"/>
        <end position="611"/>
    </location>
</feature>
<feature type="region of interest" description="Disordered" evidence="2">
    <location>
        <begin position="5950"/>
        <end position="6063"/>
    </location>
</feature>
<dbReference type="Pfam" id="PF03568">
    <property type="entry name" value="Separin_C"/>
    <property type="match status" value="2"/>
</dbReference>
<feature type="compositionally biased region" description="Low complexity" evidence="2">
    <location>
        <begin position="4086"/>
        <end position="4113"/>
    </location>
</feature>
<dbReference type="VEuPathDB" id="ToxoDB:BESB_001440"/>
<feature type="region of interest" description="Disordered" evidence="2">
    <location>
        <begin position="4393"/>
        <end position="4443"/>
    </location>
</feature>
<dbReference type="STRING" id="94643.A0A2A9MPP1"/>
<feature type="compositionally biased region" description="Basic and acidic residues" evidence="2">
    <location>
        <begin position="5255"/>
        <end position="5265"/>
    </location>
</feature>
<evidence type="ECO:0000259" key="3">
    <source>
        <dbReference type="PROSITE" id="PS51700"/>
    </source>
</evidence>
<feature type="compositionally biased region" description="Basic and acidic residues" evidence="2">
    <location>
        <begin position="2147"/>
        <end position="2158"/>
    </location>
</feature>
<feature type="compositionally biased region" description="Basic and acidic residues" evidence="2">
    <location>
        <begin position="655"/>
        <end position="665"/>
    </location>
</feature>
<dbReference type="RefSeq" id="XP_029221811.1">
    <property type="nucleotide sequence ID" value="XM_029358899.1"/>
</dbReference>
<feature type="compositionally biased region" description="Low complexity" evidence="2">
    <location>
        <begin position="2855"/>
        <end position="2871"/>
    </location>
</feature>
<feature type="region of interest" description="Disordered" evidence="2">
    <location>
        <begin position="2147"/>
        <end position="2170"/>
    </location>
</feature>
<feature type="region of interest" description="Disordered" evidence="2">
    <location>
        <begin position="5594"/>
        <end position="5613"/>
    </location>
</feature>
<feature type="region of interest" description="Disordered" evidence="2">
    <location>
        <begin position="4985"/>
        <end position="5031"/>
    </location>
</feature>
<feature type="region of interest" description="Disordered" evidence="2">
    <location>
        <begin position="4759"/>
        <end position="4789"/>
    </location>
</feature>
<feature type="region of interest" description="Disordered" evidence="2">
    <location>
        <begin position="5381"/>
        <end position="5485"/>
    </location>
</feature>
<feature type="region of interest" description="Disordered" evidence="2">
    <location>
        <begin position="2631"/>
        <end position="2664"/>
    </location>
</feature>
<feature type="region of interest" description="Disordered" evidence="2">
    <location>
        <begin position="950"/>
        <end position="995"/>
    </location>
</feature>
<feature type="compositionally biased region" description="Basic and acidic residues" evidence="2">
    <location>
        <begin position="5115"/>
        <end position="5124"/>
    </location>
</feature>
<feature type="compositionally biased region" description="Basic and acidic residues" evidence="2">
    <location>
        <begin position="1365"/>
        <end position="1378"/>
    </location>
</feature>
<feature type="compositionally biased region" description="Low complexity" evidence="2">
    <location>
        <begin position="3844"/>
        <end position="3863"/>
    </location>
</feature>
<dbReference type="PANTHER" id="PTHR13037:SF24">
    <property type="entry name" value="POLYCOMB PROTEIN PCL-RELATED"/>
    <property type="match status" value="1"/>
</dbReference>
<feature type="compositionally biased region" description="Low complexity" evidence="2">
    <location>
        <begin position="4894"/>
        <end position="4906"/>
    </location>
</feature>
<feature type="compositionally biased region" description="Low complexity" evidence="2">
    <location>
        <begin position="3080"/>
        <end position="3096"/>
    </location>
</feature>
<dbReference type="GO" id="GO:0004197">
    <property type="term" value="F:cysteine-type endopeptidase activity"/>
    <property type="evidence" value="ECO:0007669"/>
    <property type="project" value="InterPro"/>
</dbReference>
<feature type="compositionally biased region" description="Low complexity" evidence="2">
    <location>
        <begin position="163"/>
        <end position="176"/>
    </location>
</feature>
<feature type="region of interest" description="Disordered" evidence="2">
    <location>
        <begin position="3270"/>
        <end position="3327"/>
    </location>
</feature>
<feature type="region of interest" description="Disordered" evidence="2">
    <location>
        <begin position="244"/>
        <end position="263"/>
    </location>
</feature>
<dbReference type="PROSITE" id="PS51700">
    <property type="entry name" value="SEPARIN"/>
    <property type="match status" value="1"/>
</dbReference>
<feature type="compositionally biased region" description="Polar residues" evidence="2">
    <location>
        <begin position="668"/>
        <end position="678"/>
    </location>
</feature>
<protein>
    <recommendedName>
        <fullName evidence="3">Peptidase C50 domain-containing protein</fullName>
    </recommendedName>
</protein>
<feature type="region of interest" description="Disordered" evidence="2">
    <location>
        <begin position="1563"/>
        <end position="1590"/>
    </location>
</feature>
<organism evidence="4 5">
    <name type="scientific">Besnoitia besnoiti</name>
    <name type="common">Apicomplexan protozoan</name>
    <dbReference type="NCBI Taxonomy" id="94643"/>
    <lineage>
        <taxon>Eukaryota</taxon>
        <taxon>Sar</taxon>
        <taxon>Alveolata</taxon>
        <taxon>Apicomplexa</taxon>
        <taxon>Conoidasida</taxon>
        <taxon>Coccidia</taxon>
        <taxon>Eucoccidiorida</taxon>
        <taxon>Eimeriorina</taxon>
        <taxon>Sarcocystidae</taxon>
        <taxon>Besnoitia</taxon>
    </lineage>
</organism>
<feature type="compositionally biased region" description="Polar residues" evidence="2">
    <location>
        <begin position="2840"/>
        <end position="2850"/>
    </location>
</feature>
<feature type="compositionally biased region" description="Low complexity" evidence="2">
    <location>
        <begin position="3443"/>
        <end position="3464"/>
    </location>
</feature>
<feature type="region of interest" description="Disordered" evidence="2">
    <location>
        <begin position="2411"/>
        <end position="2460"/>
    </location>
</feature>
<feature type="region of interest" description="Disordered" evidence="2">
    <location>
        <begin position="5059"/>
        <end position="5319"/>
    </location>
</feature>
<feature type="region of interest" description="Disordered" evidence="2">
    <location>
        <begin position="1083"/>
        <end position="1122"/>
    </location>
</feature>
<feature type="compositionally biased region" description="Low complexity" evidence="2">
    <location>
        <begin position="3590"/>
        <end position="3605"/>
    </location>
</feature>
<dbReference type="PANTHER" id="PTHR13037">
    <property type="entry name" value="FORMIN"/>
    <property type="match status" value="1"/>
</dbReference>
<feature type="compositionally biased region" description="Basic and acidic residues" evidence="2">
    <location>
        <begin position="1963"/>
        <end position="1982"/>
    </location>
</feature>
<feature type="compositionally biased region" description="Polar residues" evidence="2">
    <location>
        <begin position="2412"/>
        <end position="2421"/>
    </location>
</feature>
<feature type="compositionally biased region" description="Basic and acidic residues" evidence="2">
    <location>
        <begin position="950"/>
        <end position="964"/>
    </location>
</feature>
<gene>
    <name evidence="4" type="ORF">BESB_001440</name>
</gene>
<evidence type="ECO:0000313" key="5">
    <source>
        <dbReference type="Proteomes" id="UP000224006"/>
    </source>
</evidence>
<feature type="region of interest" description="Disordered" evidence="2">
    <location>
        <begin position="2037"/>
        <end position="2103"/>
    </location>
</feature>
<feature type="region of interest" description="Disordered" evidence="2">
    <location>
        <begin position="4670"/>
        <end position="4731"/>
    </location>
</feature>
<feature type="compositionally biased region" description="Low complexity" evidence="2">
    <location>
        <begin position="5266"/>
        <end position="5277"/>
    </location>
</feature>
<feature type="region of interest" description="Disordered" evidence="2">
    <location>
        <begin position="1413"/>
        <end position="1437"/>
    </location>
</feature>
<feature type="compositionally biased region" description="Low complexity" evidence="2">
    <location>
        <begin position="1903"/>
        <end position="1924"/>
    </location>
</feature>
<feature type="region of interest" description="Disordered" evidence="2">
    <location>
        <begin position="4877"/>
        <end position="4911"/>
    </location>
</feature>
<feature type="region of interest" description="Disordered" evidence="2">
    <location>
        <begin position="3069"/>
        <end position="3096"/>
    </location>
</feature>
<evidence type="ECO:0000256" key="1">
    <source>
        <dbReference type="ARBA" id="ARBA00022581"/>
    </source>
</evidence>
<dbReference type="Proteomes" id="UP000224006">
    <property type="component" value="Chromosome I"/>
</dbReference>
<feature type="compositionally biased region" description="Basic and acidic residues" evidence="2">
    <location>
        <begin position="3607"/>
        <end position="3623"/>
    </location>
</feature>
<feature type="compositionally biased region" description="Basic and acidic residues" evidence="2">
    <location>
        <begin position="1110"/>
        <end position="1121"/>
    </location>
</feature>
<feature type="compositionally biased region" description="Polar residues" evidence="2">
    <location>
        <begin position="3545"/>
        <end position="3559"/>
    </location>
</feature>
<feature type="region of interest" description="Disordered" evidence="2">
    <location>
        <begin position="3676"/>
        <end position="3717"/>
    </location>
</feature>
<feature type="region of interest" description="Disordered" evidence="2">
    <location>
        <begin position="1255"/>
        <end position="1308"/>
    </location>
</feature>
<feature type="compositionally biased region" description="Low complexity" evidence="2">
    <location>
        <begin position="5396"/>
        <end position="5407"/>
    </location>
</feature>